<accession>A0A1M6T459</accession>
<dbReference type="EMBL" id="FRAF01000015">
    <property type="protein sequence ID" value="SHK51704.1"/>
    <property type="molecule type" value="Genomic_DNA"/>
</dbReference>
<evidence type="ECO:0000256" key="2">
    <source>
        <dbReference type="ARBA" id="ARBA00022552"/>
    </source>
</evidence>
<dbReference type="STRING" id="1830138.SAMN05443507_11564"/>
<dbReference type="InterPro" id="IPR029063">
    <property type="entry name" value="SAM-dependent_MTases_sf"/>
</dbReference>
<evidence type="ECO:0000256" key="5">
    <source>
        <dbReference type="ARBA" id="ARBA00022691"/>
    </source>
</evidence>
<dbReference type="PANTHER" id="PTHR31760:SF0">
    <property type="entry name" value="S-ADENOSYL-L-METHIONINE-DEPENDENT METHYLTRANSFERASES SUPERFAMILY PROTEIN"/>
    <property type="match status" value="1"/>
</dbReference>
<dbReference type="Proteomes" id="UP000184016">
    <property type="component" value="Unassembled WGS sequence"/>
</dbReference>
<dbReference type="InterPro" id="IPR003682">
    <property type="entry name" value="rRNA_ssu_MeTfrase_G"/>
</dbReference>
<dbReference type="FunFam" id="3.40.50.150:FF:000041">
    <property type="entry name" value="Ribosomal RNA small subunit methyltransferase G"/>
    <property type="match status" value="1"/>
</dbReference>
<proteinExistence type="inferred from homology"/>
<feature type="binding site" evidence="6">
    <location>
        <position position="146"/>
    </location>
    <ligand>
        <name>S-adenosyl-L-methionine</name>
        <dbReference type="ChEBI" id="CHEBI:59789"/>
    </ligand>
</feature>
<dbReference type="PANTHER" id="PTHR31760">
    <property type="entry name" value="S-ADENOSYL-L-METHIONINE-DEPENDENT METHYLTRANSFERASES SUPERFAMILY PROTEIN"/>
    <property type="match status" value="1"/>
</dbReference>
<gene>
    <name evidence="6" type="primary">rsmG</name>
    <name evidence="7" type="ORF">SAMN05443507_11564</name>
</gene>
<dbReference type="HAMAP" id="MF_00074">
    <property type="entry name" value="16SrRNA_methyltr_G"/>
    <property type="match status" value="1"/>
</dbReference>
<keyword evidence="3 6" id="KW-0489">Methyltransferase</keyword>
<comment type="function">
    <text evidence="6">Specifically methylates the N7 position of guanine in position 535 of 16S rRNA.</text>
</comment>
<comment type="subcellular location">
    <subcellularLocation>
        <location evidence="6">Cytoplasm</location>
    </subcellularLocation>
</comment>
<dbReference type="EC" id="2.1.1.-" evidence="6"/>
<dbReference type="Pfam" id="PF02527">
    <property type="entry name" value="GidB"/>
    <property type="match status" value="1"/>
</dbReference>
<comment type="similarity">
    <text evidence="6">Belongs to the methyltransferase superfamily. RNA methyltransferase RsmG family.</text>
</comment>
<evidence type="ECO:0000256" key="4">
    <source>
        <dbReference type="ARBA" id="ARBA00022679"/>
    </source>
</evidence>
<sequence>MDNQLSMVWDRLSDHQKSAFETFFQLLVEWNEKINLTAIIDWPDVRIKHFIDSLLIYVSNYRSFLMEPGRRVIDVGTGAGFPGIPLAIVYPEVSFTLVDSLQKRVQFLQTVISELGIENVEIIHARAEDLGRSPDYREQFSGAVSRAVAKVNVLLEYLSPFVEKHGWICMYKGPQVDDELQFSKVAQSKLAVHLQHQEDFRLPDEAGTRHLLWFQKISSLSRKYPRKAGIPSKQPLL</sequence>
<dbReference type="Gene3D" id="3.40.50.150">
    <property type="entry name" value="Vaccinia Virus protein VP39"/>
    <property type="match status" value="1"/>
</dbReference>
<organism evidence="7 8">
    <name type="scientific">Alicyclobacillus tolerans</name>
    <dbReference type="NCBI Taxonomy" id="90970"/>
    <lineage>
        <taxon>Bacteria</taxon>
        <taxon>Bacillati</taxon>
        <taxon>Bacillota</taxon>
        <taxon>Bacilli</taxon>
        <taxon>Bacillales</taxon>
        <taxon>Alicyclobacillaceae</taxon>
        <taxon>Alicyclobacillus</taxon>
    </lineage>
</organism>
<dbReference type="CDD" id="cd02440">
    <property type="entry name" value="AdoMet_MTases"/>
    <property type="match status" value="1"/>
</dbReference>
<evidence type="ECO:0000313" key="7">
    <source>
        <dbReference type="EMBL" id="SHK51704.1"/>
    </source>
</evidence>
<feature type="binding site" evidence="6">
    <location>
        <position position="76"/>
    </location>
    <ligand>
        <name>S-adenosyl-L-methionine</name>
        <dbReference type="ChEBI" id="CHEBI:59789"/>
    </ligand>
</feature>
<reference evidence="8" key="1">
    <citation type="submission" date="2016-11" db="EMBL/GenBank/DDBJ databases">
        <authorList>
            <person name="Varghese N."/>
            <person name="Submissions S."/>
        </authorList>
    </citation>
    <scope>NUCLEOTIDE SEQUENCE [LARGE SCALE GENOMIC DNA]</scope>
    <source>
        <strain evidence="8">USBA-503</strain>
    </source>
</reference>
<name>A0A1M6T459_9BACL</name>
<feature type="binding site" evidence="6">
    <location>
        <position position="81"/>
    </location>
    <ligand>
        <name>S-adenosyl-L-methionine</name>
        <dbReference type="ChEBI" id="CHEBI:59789"/>
    </ligand>
</feature>
<evidence type="ECO:0000256" key="3">
    <source>
        <dbReference type="ARBA" id="ARBA00022603"/>
    </source>
</evidence>
<dbReference type="SUPFAM" id="SSF53335">
    <property type="entry name" value="S-adenosyl-L-methionine-dependent methyltransferases"/>
    <property type="match status" value="1"/>
</dbReference>
<dbReference type="RefSeq" id="WP_072874398.1">
    <property type="nucleotide sequence ID" value="NZ_FRAF01000015.1"/>
</dbReference>
<keyword evidence="8" id="KW-1185">Reference proteome</keyword>
<keyword evidence="1 6" id="KW-0963">Cytoplasm</keyword>
<dbReference type="NCBIfam" id="TIGR00138">
    <property type="entry name" value="rsmG_gidB"/>
    <property type="match status" value="1"/>
</dbReference>
<protein>
    <recommendedName>
        <fullName evidence="6">Ribosomal RNA small subunit methyltransferase G</fullName>
        <ecNumber evidence="6">2.1.1.-</ecNumber>
    </recommendedName>
    <alternativeName>
        <fullName evidence="6">16S rRNA 7-methylguanosine methyltransferase</fullName>
        <shortName evidence="6">16S rRNA m7G methyltransferase</shortName>
    </alternativeName>
</protein>
<comment type="caution">
    <text evidence="6">Lacks conserved residue(s) required for the propagation of feature annotation.</text>
</comment>
<evidence type="ECO:0000313" key="8">
    <source>
        <dbReference type="Proteomes" id="UP000184016"/>
    </source>
</evidence>
<dbReference type="GO" id="GO:0070043">
    <property type="term" value="F:rRNA (guanine-N7-)-methyltransferase activity"/>
    <property type="evidence" value="ECO:0007669"/>
    <property type="project" value="UniProtKB-UniRule"/>
</dbReference>
<keyword evidence="5 6" id="KW-0949">S-adenosyl-L-methionine</keyword>
<dbReference type="GO" id="GO:0005829">
    <property type="term" value="C:cytosol"/>
    <property type="evidence" value="ECO:0007669"/>
    <property type="project" value="TreeGrafter"/>
</dbReference>
<feature type="binding site" evidence="6">
    <location>
        <begin position="127"/>
        <end position="128"/>
    </location>
    <ligand>
        <name>S-adenosyl-L-methionine</name>
        <dbReference type="ChEBI" id="CHEBI:59789"/>
    </ligand>
</feature>
<dbReference type="AlphaFoldDB" id="A0A1M6T459"/>
<evidence type="ECO:0000256" key="1">
    <source>
        <dbReference type="ARBA" id="ARBA00022490"/>
    </source>
</evidence>
<evidence type="ECO:0000256" key="6">
    <source>
        <dbReference type="HAMAP-Rule" id="MF_00074"/>
    </source>
</evidence>
<keyword evidence="4 6" id="KW-0808">Transferase</keyword>
<dbReference type="PIRSF" id="PIRSF003078">
    <property type="entry name" value="GidB"/>
    <property type="match status" value="1"/>
</dbReference>
<keyword evidence="2 6" id="KW-0698">rRNA processing</keyword>